<evidence type="ECO:0000313" key="2">
    <source>
        <dbReference type="Proteomes" id="UP001165960"/>
    </source>
</evidence>
<evidence type="ECO:0000313" key="1">
    <source>
        <dbReference type="EMBL" id="KAJ9084907.1"/>
    </source>
</evidence>
<sequence>MVLYSGKFTAACLYYDGLNRLNGYIDIGGAAFGNFGRRLVEASTSTLIIGACGLYLILASESFAMMDTWTGWTHREWIIICMVVSCTPFVTIKTLKEASLLSLFGVVTTIIMVVVIVSIAFSDFLEIRRSAGSLPIPTAGLPSYHWVRFDSLPLALASISFSFGGNIVFPHVESSMQNPKSFTKVLKYSLIFVVMLYAAVATAGYLAYGDKTESPIFNNLPSTKIVTIAIVMLSLHVLLTIPINLTSFALDIEHSLGFNSNQLSLSQQSLYRVCFRVFISLLTLSVAIFVPYFDHVMALLGALSNGTLVFILPPIFYIKLFGWRSSSLSDKVASIVMVTTGMFVLVVGSSQAITALYHDIYALPV</sequence>
<accession>A0ACC2UDE5</accession>
<protein>
    <submittedName>
        <fullName evidence="1">Uncharacterized protein</fullName>
    </submittedName>
</protein>
<dbReference type="EMBL" id="QTSX02000796">
    <property type="protein sequence ID" value="KAJ9084907.1"/>
    <property type="molecule type" value="Genomic_DNA"/>
</dbReference>
<reference evidence="1" key="1">
    <citation type="submission" date="2022-04" db="EMBL/GenBank/DDBJ databases">
        <title>Genome of the entomopathogenic fungus Entomophthora muscae.</title>
        <authorList>
            <person name="Elya C."/>
            <person name="Lovett B.R."/>
            <person name="Lee E."/>
            <person name="Macias A.M."/>
            <person name="Hajek A.E."/>
            <person name="De Bivort B.L."/>
            <person name="Kasson M.T."/>
            <person name="De Fine Licht H.H."/>
            <person name="Stajich J.E."/>
        </authorList>
    </citation>
    <scope>NUCLEOTIDE SEQUENCE</scope>
    <source>
        <strain evidence="1">Berkeley</strain>
    </source>
</reference>
<dbReference type="Proteomes" id="UP001165960">
    <property type="component" value="Unassembled WGS sequence"/>
</dbReference>
<proteinExistence type="predicted"/>
<organism evidence="1 2">
    <name type="scientific">Entomophthora muscae</name>
    <dbReference type="NCBI Taxonomy" id="34485"/>
    <lineage>
        <taxon>Eukaryota</taxon>
        <taxon>Fungi</taxon>
        <taxon>Fungi incertae sedis</taxon>
        <taxon>Zoopagomycota</taxon>
        <taxon>Entomophthoromycotina</taxon>
        <taxon>Entomophthoromycetes</taxon>
        <taxon>Entomophthorales</taxon>
        <taxon>Entomophthoraceae</taxon>
        <taxon>Entomophthora</taxon>
    </lineage>
</organism>
<name>A0ACC2UDE5_9FUNG</name>
<gene>
    <name evidence="1" type="ORF">DSO57_1019239</name>
</gene>
<comment type="caution">
    <text evidence="1">The sequence shown here is derived from an EMBL/GenBank/DDBJ whole genome shotgun (WGS) entry which is preliminary data.</text>
</comment>
<keyword evidence="2" id="KW-1185">Reference proteome</keyword>